<evidence type="ECO:0000256" key="10">
    <source>
        <dbReference type="HAMAP-Rule" id="MF_00495"/>
    </source>
</evidence>
<gene>
    <name evidence="11" type="ORF">FHS82_002686</name>
</gene>
<dbReference type="Gene3D" id="3.40.50.1000">
    <property type="entry name" value="HAD superfamily/HAD-like"/>
    <property type="match status" value="1"/>
</dbReference>
<keyword evidence="8 10" id="KW-0460">Magnesium</keyword>
<evidence type="ECO:0000256" key="9">
    <source>
        <dbReference type="ARBA" id="ARBA00023277"/>
    </source>
</evidence>
<dbReference type="InterPro" id="IPR023214">
    <property type="entry name" value="HAD_sf"/>
</dbReference>
<proteinExistence type="inferred from homology"/>
<feature type="binding site" evidence="10">
    <location>
        <position position="187"/>
    </location>
    <ligand>
        <name>Mg(2+)</name>
        <dbReference type="ChEBI" id="CHEBI:18420"/>
    </ligand>
</feature>
<dbReference type="Pfam" id="PF13419">
    <property type="entry name" value="HAD_2"/>
    <property type="match status" value="1"/>
</dbReference>
<dbReference type="RefSeq" id="WP_166953629.1">
    <property type="nucleotide sequence ID" value="NZ_JAASQI010000006.1"/>
</dbReference>
<reference evidence="11 12" key="1">
    <citation type="submission" date="2020-03" db="EMBL/GenBank/DDBJ databases">
        <title>Genomic Encyclopedia of Type Strains, Phase IV (KMG-IV): sequencing the most valuable type-strain genomes for metagenomic binning, comparative biology and taxonomic classification.</title>
        <authorList>
            <person name="Goeker M."/>
        </authorList>
    </citation>
    <scope>NUCLEOTIDE SEQUENCE [LARGE SCALE GENOMIC DNA]</scope>
    <source>
        <strain evidence="11 12">DSM 103870</strain>
    </source>
</reference>
<dbReference type="EC" id="3.1.3.18" evidence="5 10"/>
<dbReference type="InterPro" id="IPR037512">
    <property type="entry name" value="PGPase_prok"/>
</dbReference>
<feature type="binding site" evidence="10">
    <location>
        <position position="26"/>
    </location>
    <ligand>
        <name>Mg(2+)</name>
        <dbReference type="ChEBI" id="CHEBI:18420"/>
    </ligand>
</feature>
<keyword evidence="12" id="KW-1185">Reference proteome</keyword>
<comment type="function">
    <text evidence="10">Specifically catalyzes the dephosphorylation of 2-phosphoglycolate. Is involved in the dissimilation of the intracellular 2-phosphoglycolate formed during the DNA repair of 3'-phosphoglycolate ends, a major class of DNA lesions induced by oxidative stress.</text>
</comment>
<evidence type="ECO:0000256" key="8">
    <source>
        <dbReference type="ARBA" id="ARBA00022842"/>
    </source>
</evidence>
<comment type="pathway">
    <text evidence="3 10">Organic acid metabolism; glycolate biosynthesis; glycolate from 2-phosphoglycolate: step 1/1.</text>
</comment>
<dbReference type="NCBIfam" id="TIGR01509">
    <property type="entry name" value="HAD-SF-IA-v3"/>
    <property type="match status" value="1"/>
</dbReference>
<evidence type="ECO:0000256" key="1">
    <source>
        <dbReference type="ARBA" id="ARBA00000830"/>
    </source>
</evidence>
<feature type="active site" description="Nucleophile" evidence="10">
    <location>
        <position position="24"/>
    </location>
</feature>
<feature type="binding site" evidence="10">
    <location>
        <position position="24"/>
    </location>
    <ligand>
        <name>Mg(2+)</name>
        <dbReference type="ChEBI" id="CHEBI:18420"/>
    </ligand>
</feature>
<evidence type="ECO:0000256" key="3">
    <source>
        <dbReference type="ARBA" id="ARBA00004818"/>
    </source>
</evidence>
<keyword evidence="9 10" id="KW-0119">Carbohydrate metabolism</keyword>
<dbReference type="InterPro" id="IPR036412">
    <property type="entry name" value="HAD-like_sf"/>
</dbReference>
<dbReference type="PANTHER" id="PTHR43434:SF1">
    <property type="entry name" value="PHOSPHOGLYCOLATE PHOSPHATASE"/>
    <property type="match status" value="1"/>
</dbReference>
<dbReference type="EMBL" id="JAASQI010000006">
    <property type="protein sequence ID" value="NIJ58831.1"/>
    <property type="molecule type" value="Genomic_DNA"/>
</dbReference>
<evidence type="ECO:0000313" key="11">
    <source>
        <dbReference type="EMBL" id="NIJ58831.1"/>
    </source>
</evidence>
<dbReference type="SUPFAM" id="SSF56784">
    <property type="entry name" value="HAD-like"/>
    <property type="match status" value="1"/>
</dbReference>
<dbReference type="Gene3D" id="1.10.150.240">
    <property type="entry name" value="Putative phosphatase, domain 2"/>
    <property type="match status" value="1"/>
</dbReference>
<dbReference type="HAMAP" id="MF_00495">
    <property type="entry name" value="GPH_hydrolase_bact"/>
    <property type="match status" value="1"/>
</dbReference>
<evidence type="ECO:0000313" key="12">
    <source>
        <dbReference type="Proteomes" id="UP001429580"/>
    </source>
</evidence>
<evidence type="ECO:0000256" key="7">
    <source>
        <dbReference type="ARBA" id="ARBA00022801"/>
    </source>
</evidence>
<protein>
    <recommendedName>
        <fullName evidence="5 10">Phosphoglycolate phosphatase</fullName>
        <shortName evidence="10">PGP</shortName>
        <shortName evidence="10">PGPase</shortName>
        <ecNumber evidence="5 10">3.1.3.18</ecNumber>
    </recommendedName>
</protein>
<evidence type="ECO:0000256" key="4">
    <source>
        <dbReference type="ARBA" id="ARBA00006171"/>
    </source>
</evidence>
<dbReference type="InterPro" id="IPR050155">
    <property type="entry name" value="HAD-like_hydrolase_sf"/>
</dbReference>
<dbReference type="InterPro" id="IPR006439">
    <property type="entry name" value="HAD-SF_hydro_IA"/>
</dbReference>
<dbReference type="GO" id="GO:0008967">
    <property type="term" value="F:phosphoglycolate phosphatase activity"/>
    <property type="evidence" value="ECO:0007669"/>
    <property type="project" value="UniProtKB-EC"/>
</dbReference>
<dbReference type="SFLD" id="SFLDG01129">
    <property type="entry name" value="C1.5:_HAD__Beta-PGM__Phosphata"/>
    <property type="match status" value="1"/>
</dbReference>
<dbReference type="InterPro" id="IPR023198">
    <property type="entry name" value="PGP-like_dom2"/>
</dbReference>
<keyword evidence="6 10" id="KW-0479">Metal-binding</keyword>
<keyword evidence="7 10" id="KW-0378">Hydrolase</keyword>
<dbReference type="Proteomes" id="UP001429580">
    <property type="component" value="Unassembled WGS sequence"/>
</dbReference>
<dbReference type="SFLD" id="SFLDG01135">
    <property type="entry name" value="C1.5.6:_HAD__Beta-PGM__Phospha"/>
    <property type="match status" value="1"/>
</dbReference>
<evidence type="ECO:0000256" key="2">
    <source>
        <dbReference type="ARBA" id="ARBA00001946"/>
    </source>
</evidence>
<sequence>MPASLSIRFTGIVSDSARPIVVFDLDGTLADTAPDLIAALNATLQAEGLPPLVSERARRLLGSGTRSMVERGFREAGVFGSPADLLETRFQRFLGFYGRNLKRDTRLFPGVPEALDRFRAEGWLLAVCTNKAEDQARKLLDLLGIGDRFAAICGYDTFAYRKPDPRHLTLTIERAGADPRRALMVGDSRTDIATARAAGMPVIAVPFGYSDIPVAALSPDRLINDFGELWAAASELSAGMRRPKR</sequence>
<dbReference type="PANTHER" id="PTHR43434">
    <property type="entry name" value="PHOSPHOGLYCOLATE PHOSPHATASE"/>
    <property type="match status" value="1"/>
</dbReference>
<dbReference type="SFLD" id="SFLDS00003">
    <property type="entry name" value="Haloacid_Dehalogenase"/>
    <property type="match status" value="1"/>
</dbReference>
<evidence type="ECO:0000256" key="6">
    <source>
        <dbReference type="ARBA" id="ARBA00022723"/>
    </source>
</evidence>
<dbReference type="NCBIfam" id="TIGR01549">
    <property type="entry name" value="HAD-SF-IA-v1"/>
    <property type="match status" value="1"/>
</dbReference>
<name>A0ABX0V0Z6_9HYPH</name>
<comment type="caution">
    <text evidence="11">The sequence shown here is derived from an EMBL/GenBank/DDBJ whole genome shotgun (WGS) entry which is preliminary data.</text>
</comment>
<dbReference type="PRINTS" id="PR00413">
    <property type="entry name" value="HADHALOGNASE"/>
</dbReference>
<organism evidence="11 12">
    <name type="scientific">Pseudochelatococcus lubricantis</name>
    <dbReference type="NCBI Taxonomy" id="1538102"/>
    <lineage>
        <taxon>Bacteria</taxon>
        <taxon>Pseudomonadati</taxon>
        <taxon>Pseudomonadota</taxon>
        <taxon>Alphaproteobacteria</taxon>
        <taxon>Hyphomicrobiales</taxon>
        <taxon>Chelatococcaceae</taxon>
        <taxon>Pseudochelatococcus</taxon>
    </lineage>
</organism>
<comment type="catalytic activity">
    <reaction evidence="1 10">
        <text>2-phosphoglycolate + H2O = glycolate + phosphate</text>
        <dbReference type="Rhea" id="RHEA:14369"/>
        <dbReference type="ChEBI" id="CHEBI:15377"/>
        <dbReference type="ChEBI" id="CHEBI:29805"/>
        <dbReference type="ChEBI" id="CHEBI:43474"/>
        <dbReference type="ChEBI" id="CHEBI:58033"/>
        <dbReference type="EC" id="3.1.3.18"/>
    </reaction>
</comment>
<comment type="similarity">
    <text evidence="4 10">Belongs to the HAD-like hydrolase superfamily. CbbY/CbbZ/Gph/YieH family.</text>
</comment>
<comment type="cofactor">
    <cofactor evidence="2 10">
        <name>Mg(2+)</name>
        <dbReference type="ChEBI" id="CHEBI:18420"/>
    </cofactor>
</comment>
<evidence type="ECO:0000256" key="5">
    <source>
        <dbReference type="ARBA" id="ARBA00013078"/>
    </source>
</evidence>
<dbReference type="InterPro" id="IPR041492">
    <property type="entry name" value="HAD_2"/>
</dbReference>
<accession>A0ABX0V0Z6</accession>